<proteinExistence type="inferred from homology"/>
<dbReference type="RefSeq" id="WP_212535235.1">
    <property type="nucleotide sequence ID" value="NZ_JAGTUU010000001.1"/>
</dbReference>
<protein>
    <recommendedName>
        <fullName evidence="9">TRAP transporter small permease protein</fullName>
    </recommendedName>
</protein>
<organism evidence="11 12">
    <name type="scientific">Thetidibacter halocola</name>
    <dbReference type="NCBI Taxonomy" id="2827239"/>
    <lineage>
        <taxon>Bacteria</taxon>
        <taxon>Pseudomonadati</taxon>
        <taxon>Pseudomonadota</taxon>
        <taxon>Alphaproteobacteria</taxon>
        <taxon>Rhodobacterales</taxon>
        <taxon>Roseobacteraceae</taxon>
        <taxon>Thetidibacter</taxon>
    </lineage>
</organism>
<gene>
    <name evidence="11" type="ORF">KB874_04025</name>
</gene>
<evidence type="ECO:0000256" key="9">
    <source>
        <dbReference type="RuleBase" id="RU369079"/>
    </source>
</evidence>
<comment type="similarity">
    <text evidence="8 9">Belongs to the TRAP transporter small permease family.</text>
</comment>
<evidence type="ECO:0000259" key="10">
    <source>
        <dbReference type="Pfam" id="PF04290"/>
    </source>
</evidence>
<sequence>MPKLIGAYVRTMDRISGWIGIVAMYLIFVMVAVLLLDAVTRNVLDIPLHWCVEFSQFTLAAYYFLGGPVTLRDDAHVRMDLFYAGFSRMGKHRMDVATLPFMMLYLVVLLIGSWSSLSYAIETDERRFSMWNPSVIPIKALMLVCIVLMILQIIAEFIKHASALRAGEAAE</sequence>
<dbReference type="InterPro" id="IPR055348">
    <property type="entry name" value="DctQ"/>
</dbReference>
<dbReference type="GO" id="GO:0022857">
    <property type="term" value="F:transmembrane transporter activity"/>
    <property type="evidence" value="ECO:0007669"/>
    <property type="project" value="UniProtKB-UniRule"/>
</dbReference>
<evidence type="ECO:0000256" key="4">
    <source>
        <dbReference type="ARBA" id="ARBA00022519"/>
    </source>
</evidence>
<keyword evidence="12" id="KW-1185">Reference proteome</keyword>
<evidence type="ECO:0000256" key="7">
    <source>
        <dbReference type="ARBA" id="ARBA00023136"/>
    </source>
</evidence>
<keyword evidence="6 9" id="KW-1133">Transmembrane helix</keyword>
<dbReference type="AlphaFoldDB" id="A0A8J7WDC1"/>
<keyword evidence="2 9" id="KW-0813">Transport</keyword>
<feature type="domain" description="Tripartite ATP-independent periplasmic transporters DctQ component" evidence="10">
    <location>
        <begin position="30"/>
        <end position="160"/>
    </location>
</feature>
<dbReference type="InterPro" id="IPR007387">
    <property type="entry name" value="TRAP_DctQ"/>
</dbReference>
<comment type="caution">
    <text evidence="11">The sequence shown here is derived from an EMBL/GenBank/DDBJ whole genome shotgun (WGS) entry which is preliminary data.</text>
</comment>
<dbReference type="Proteomes" id="UP000681356">
    <property type="component" value="Unassembled WGS sequence"/>
</dbReference>
<feature type="transmembrane region" description="Helical" evidence="9">
    <location>
        <begin position="135"/>
        <end position="155"/>
    </location>
</feature>
<reference evidence="11" key="1">
    <citation type="submission" date="2021-04" db="EMBL/GenBank/DDBJ databases">
        <authorList>
            <person name="Yoon J."/>
        </authorList>
    </citation>
    <scope>NUCLEOTIDE SEQUENCE</scope>
    <source>
        <strain evidence="11">KMU-90</strain>
    </source>
</reference>
<dbReference type="EMBL" id="JAGTUU010000001">
    <property type="protein sequence ID" value="MBS0123293.1"/>
    <property type="molecule type" value="Genomic_DNA"/>
</dbReference>
<keyword evidence="7 9" id="KW-0472">Membrane</keyword>
<name>A0A8J7WDC1_9RHOB</name>
<keyword evidence="4 9" id="KW-0997">Cell inner membrane</keyword>
<feature type="transmembrane region" description="Helical" evidence="9">
    <location>
        <begin position="15"/>
        <end position="36"/>
    </location>
</feature>
<dbReference type="Pfam" id="PF04290">
    <property type="entry name" value="DctQ"/>
    <property type="match status" value="1"/>
</dbReference>
<evidence type="ECO:0000256" key="5">
    <source>
        <dbReference type="ARBA" id="ARBA00022692"/>
    </source>
</evidence>
<evidence type="ECO:0000313" key="12">
    <source>
        <dbReference type="Proteomes" id="UP000681356"/>
    </source>
</evidence>
<keyword evidence="5 9" id="KW-0812">Transmembrane</keyword>
<evidence type="ECO:0000256" key="3">
    <source>
        <dbReference type="ARBA" id="ARBA00022475"/>
    </source>
</evidence>
<feature type="transmembrane region" description="Helical" evidence="9">
    <location>
        <begin position="96"/>
        <end position="115"/>
    </location>
</feature>
<dbReference type="PANTHER" id="PTHR35011:SF4">
    <property type="entry name" value="SLL1102 PROTEIN"/>
    <property type="match status" value="1"/>
</dbReference>
<comment type="function">
    <text evidence="9">Part of the tripartite ATP-independent periplasmic (TRAP) transport system.</text>
</comment>
<comment type="subcellular location">
    <subcellularLocation>
        <location evidence="1 9">Cell inner membrane</location>
        <topology evidence="1 9">Multi-pass membrane protein</topology>
    </subcellularLocation>
</comment>
<evidence type="ECO:0000256" key="2">
    <source>
        <dbReference type="ARBA" id="ARBA00022448"/>
    </source>
</evidence>
<keyword evidence="3" id="KW-1003">Cell membrane</keyword>
<comment type="caution">
    <text evidence="9">Lacks conserved residue(s) required for the propagation of feature annotation.</text>
</comment>
<dbReference type="PANTHER" id="PTHR35011">
    <property type="entry name" value="2,3-DIKETO-L-GULONATE TRAP TRANSPORTER SMALL PERMEASE PROTEIN YIAM"/>
    <property type="match status" value="1"/>
</dbReference>
<comment type="subunit">
    <text evidence="9">The complex comprises the extracytoplasmic solute receptor protein and the two transmembrane proteins.</text>
</comment>
<evidence type="ECO:0000313" key="11">
    <source>
        <dbReference type="EMBL" id="MBS0123293.1"/>
    </source>
</evidence>
<evidence type="ECO:0000256" key="6">
    <source>
        <dbReference type="ARBA" id="ARBA00022989"/>
    </source>
</evidence>
<dbReference type="GO" id="GO:0005886">
    <property type="term" value="C:plasma membrane"/>
    <property type="evidence" value="ECO:0007669"/>
    <property type="project" value="UniProtKB-SubCell"/>
</dbReference>
<evidence type="ECO:0000256" key="1">
    <source>
        <dbReference type="ARBA" id="ARBA00004429"/>
    </source>
</evidence>
<accession>A0A8J7WDC1</accession>
<evidence type="ECO:0000256" key="8">
    <source>
        <dbReference type="ARBA" id="ARBA00038436"/>
    </source>
</evidence>